<dbReference type="InterPro" id="IPR012918">
    <property type="entry name" value="RTP801-like"/>
</dbReference>
<dbReference type="Gene3D" id="3.90.470.40">
    <property type="entry name" value="RTP801-like"/>
    <property type="match status" value="1"/>
</dbReference>
<dbReference type="Pfam" id="PF07809">
    <property type="entry name" value="RTP801_C"/>
    <property type="match status" value="1"/>
</dbReference>
<gene>
    <name evidence="9" type="primary">DDIT4</name>
</gene>
<keyword evidence="10" id="KW-1185">Reference proteome</keyword>
<dbReference type="InterPro" id="IPR038281">
    <property type="entry name" value="RTP801-like_C_sf"/>
</dbReference>
<dbReference type="GeneTree" id="ENSGT00530000063652"/>
<evidence type="ECO:0000256" key="8">
    <source>
        <dbReference type="SAM" id="MobiDB-lite"/>
    </source>
</evidence>
<reference evidence="9" key="2">
    <citation type="submission" date="2025-08" db="UniProtKB">
        <authorList>
            <consortium name="Ensembl"/>
        </authorList>
    </citation>
    <scope>IDENTIFICATION</scope>
</reference>
<dbReference type="GO" id="GO:0032007">
    <property type="term" value="P:negative regulation of TOR signaling"/>
    <property type="evidence" value="ECO:0007669"/>
    <property type="project" value="TreeGrafter"/>
</dbReference>
<evidence type="ECO:0000256" key="7">
    <source>
        <dbReference type="ARBA" id="ARBA00040168"/>
    </source>
</evidence>
<evidence type="ECO:0000256" key="3">
    <source>
        <dbReference type="ARBA" id="ARBA00010670"/>
    </source>
</evidence>
<dbReference type="GO" id="GO:0001666">
    <property type="term" value="P:response to hypoxia"/>
    <property type="evidence" value="ECO:0007669"/>
    <property type="project" value="TreeGrafter"/>
</dbReference>
<comment type="subcellular location">
    <subcellularLocation>
        <location evidence="2">Cytoplasm</location>
    </subcellularLocation>
    <subcellularLocation>
        <location evidence="1">Mitochondrion</location>
    </subcellularLocation>
</comment>
<evidence type="ECO:0000256" key="1">
    <source>
        <dbReference type="ARBA" id="ARBA00004173"/>
    </source>
</evidence>
<reference evidence="9 10" key="1">
    <citation type="submission" date="2020-02" db="EMBL/GenBank/DDBJ databases">
        <title>Esox lucius (northern pike) genome, fEsoLuc1, primary haplotype.</title>
        <authorList>
            <person name="Myers G."/>
            <person name="Karagic N."/>
            <person name="Meyer A."/>
            <person name="Pippel M."/>
            <person name="Reichard M."/>
            <person name="Winkler S."/>
            <person name="Tracey A."/>
            <person name="Sims Y."/>
            <person name="Howe K."/>
            <person name="Rhie A."/>
            <person name="Formenti G."/>
            <person name="Durbin R."/>
            <person name="Fedrigo O."/>
            <person name="Jarvis E.D."/>
        </authorList>
    </citation>
    <scope>NUCLEOTIDE SEQUENCE [LARGE SCALE GENOMIC DNA]</scope>
</reference>
<evidence type="ECO:0000256" key="2">
    <source>
        <dbReference type="ARBA" id="ARBA00004496"/>
    </source>
</evidence>
<dbReference type="GO" id="GO:0006915">
    <property type="term" value="P:apoptotic process"/>
    <property type="evidence" value="ECO:0007669"/>
    <property type="project" value="UniProtKB-KW"/>
</dbReference>
<keyword evidence="4" id="KW-0963">Cytoplasm</keyword>
<proteinExistence type="inferred from homology"/>
<dbReference type="GO" id="GO:0005739">
    <property type="term" value="C:mitochondrion"/>
    <property type="evidence" value="ECO:0007669"/>
    <property type="project" value="UniProtKB-SubCell"/>
</dbReference>
<protein>
    <recommendedName>
        <fullName evidence="7">DNA damage-inducible transcript 4 protein</fullName>
    </recommendedName>
</protein>
<comment type="similarity">
    <text evidence="3">Belongs to the DDIT4 family.</text>
</comment>
<name>A0AAY5KGG7_ESOLU</name>
<evidence type="ECO:0000256" key="6">
    <source>
        <dbReference type="ARBA" id="ARBA00023128"/>
    </source>
</evidence>
<evidence type="ECO:0000256" key="4">
    <source>
        <dbReference type="ARBA" id="ARBA00022490"/>
    </source>
</evidence>
<keyword evidence="5" id="KW-0053">Apoptosis</keyword>
<keyword evidence="6" id="KW-0496">Mitochondrion</keyword>
<reference evidence="9" key="3">
    <citation type="submission" date="2025-09" db="UniProtKB">
        <authorList>
            <consortium name="Ensembl"/>
        </authorList>
    </citation>
    <scope>IDENTIFICATION</scope>
</reference>
<dbReference type="Proteomes" id="UP000265140">
    <property type="component" value="Chromosome 6"/>
</dbReference>
<dbReference type="PANTHER" id="PTHR12478:SF7">
    <property type="entry name" value="DNA DAMAGE-INDUCIBLE TRANSCRIPT 4 PROTEIN"/>
    <property type="match status" value="1"/>
</dbReference>
<dbReference type="Ensembl" id="ENSELUT00000097624.1">
    <property type="protein sequence ID" value="ENSELUP00000087846.1"/>
    <property type="gene ID" value="ENSELUG00000045577.1"/>
</dbReference>
<dbReference type="GO" id="GO:0071889">
    <property type="term" value="F:14-3-3 protein binding"/>
    <property type="evidence" value="ECO:0007669"/>
    <property type="project" value="TreeGrafter"/>
</dbReference>
<evidence type="ECO:0000313" key="9">
    <source>
        <dbReference type="Ensembl" id="ENSELUP00000087846.1"/>
    </source>
</evidence>
<sequence>MSFTFSHNNSLDESFPPSPEQDSVSKRLSWGNMVQKLTELKRINQRMADNDQCTRNSETGSVTDSESEHDLFYTPLEESICAQVVETIFESLSDATDTVLHCTKLVLPDSLLHNIGQELLHLAASEPCGLKGALIDLCVEQLAQQDELGSGLCSVEQIAVDPSLVPTFHLTLVLRPEEGGLWPKVQRLFGARGAGGPSRTGSAKRQSGKHTHTVRLSTGFRAIKRKLYSSGELLVEEC</sequence>
<feature type="compositionally biased region" description="Polar residues" evidence="8">
    <location>
        <begin position="1"/>
        <end position="12"/>
    </location>
</feature>
<dbReference type="KEGG" id="els:105021424"/>
<feature type="region of interest" description="Disordered" evidence="8">
    <location>
        <begin position="1"/>
        <end position="28"/>
    </location>
</feature>
<feature type="region of interest" description="Disordered" evidence="8">
    <location>
        <begin position="192"/>
        <end position="212"/>
    </location>
</feature>
<evidence type="ECO:0000313" key="10">
    <source>
        <dbReference type="Proteomes" id="UP000265140"/>
    </source>
</evidence>
<feature type="region of interest" description="Disordered" evidence="8">
    <location>
        <begin position="47"/>
        <end position="68"/>
    </location>
</feature>
<accession>A0AAY5KGG7</accession>
<evidence type="ECO:0000256" key="5">
    <source>
        <dbReference type="ARBA" id="ARBA00022703"/>
    </source>
</evidence>
<feature type="compositionally biased region" description="Polar residues" evidence="8">
    <location>
        <begin position="51"/>
        <end position="64"/>
    </location>
</feature>
<dbReference type="AlphaFoldDB" id="A0AAY5KGG7"/>
<organism evidence="9 10">
    <name type="scientific">Esox lucius</name>
    <name type="common">Northern pike</name>
    <dbReference type="NCBI Taxonomy" id="8010"/>
    <lineage>
        <taxon>Eukaryota</taxon>
        <taxon>Metazoa</taxon>
        <taxon>Chordata</taxon>
        <taxon>Craniata</taxon>
        <taxon>Vertebrata</taxon>
        <taxon>Euteleostomi</taxon>
        <taxon>Actinopterygii</taxon>
        <taxon>Neopterygii</taxon>
        <taxon>Teleostei</taxon>
        <taxon>Protacanthopterygii</taxon>
        <taxon>Esociformes</taxon>
        <taxon>Esocidae</taxon>
        <taxon>Esox</taxon>
    </lineage>
</organism>
<dbReference type="PANTHER" id="PTHR12478">
    <property type="entry name" value="DNA-DAMAGE-INDUCIBLE TRANSCRIPT 4 PROTEIN DDIT4"/>
    <property type="match status" value="1"/>
</dbReference>